<dbReference type="HAMAP" id="MF_01657">
    <property type="entry name" value="Ac_ald_DH_ac"/>
    <property type="match status" value="1"/>
</dbReference>
<dbReference type="Gene3D" id="3.40.50.720">
    <property type="entry name" value="NAD(P)-binding Rossmann-like Domain"/>
    <property type="match status" value="1"/>
</dbReference>
<dbReference type="PIRSF" id="PIRSF015689">
    <property type="entry name" value="Actaldh_dh_actl"/>
    <property type="match status" value="1"/>
</dbReference>
<evidence type="ECO:0000313" key="7">
    <source>
        <dbReference type="EMBL" id="SUI83668.1"/>
    </source>
</evidence>
<feature type="binding site" evidence="4">
    <location>
        <begin position="10"/>
        <end position="13"/>
    </location>
    <ligand>
        <name>NAD(+)</name>
        <dbReference type="ChEBI" id="CHEBI:57540"/>
    </ligand>
</feature>
<comment type="caution">
    <text evidence="4">Lacks conserved residue(s) required for the propagation of feature annotation.</text>
</comment>
<dbReference type="Gene3D" id="3.30.360.10">
    <property type="entry name" value="Dihydrodipicolinate Reductase, domain 2"/>
    <property type="match status" value="1"/>
</dbReference>
<evidence type="ECO:0000256" key="1">
    <source>
        <dbReference type="ARBA" id="ARBA00009244"/>
    </source>
</evidence>
<dbReference type="NCBIfam" id="TIGR03215">
    <property type="entry name" value="ac_ald_DH_ac"/>
    <property type="match status" value="1"/>
</dbReference>
<dbReference type="GO" id="GO:0019380">
    <property type="term" value="P:3-phenylpropionate catabolic process"/>
    <property type="evidence" value="ECO:0007669"/>
    <property type="project" value="UniProtKB-UniRule"/>
</dbReference>
<dbReference type="InterPro" id="IPR000534">
    <property type="entry name" value="Semialdehyde_DH_NAD-bd"/>
</dbReference>
<dbReference type="Pfam" id="PF09290">
    <property type="entry name" value="AcetDehyd-dimer"/>
    <property type="match status" value="1"/>
</dbReference>
<dbReference type="CDD" id="cd23933">
    <property type="entry name" value="ALDH_C"/>
    <property type="match status" value="1"/>
</dbReference>
<dbReference type="EC" id="1.2.1.10" evidence="4"/>
<gene>
    <name evidence="7" type="primary">dmpF</name>
    <name evidence="4" type="synonym">mhpF</name>
    <name evidence="6" type="ORF">AB4M04_11765</name>
    <name evidence="7" type="ORF">NCTC11544_04558</name>
</gene>
<dbReference type="Proteomes" id="UP000255529">
    <property type="component" value="Unassembled WGS sequence"/>
</dbReference>
<dbReference type="InterPro" id="IPR003361">
    <property type="entry name" value="Acetaldehyde_dehydrogenase"/>
</dbReference>
<dbReference type="EMBL" id="JBFQXQ010000001">
    <property type="protein sequence ID" value="MEX3172761.1"/>
    <property type="molecule type" value="Genomic_DNA"/>
</dbReference>
<organism evidence="7 8">
    <name type="scientific">Serratia quinivorans</name>
    <dbReference type="NCBI Taxonomy" id="137545"/>
    <lineage>
        <taxon>Bacteria</taxon>
        <taxon>Pseudomonadati</taxon>
        <taxon>Pseudomonadota</taxon>
        <taxon>Gammaproteobacteria</taxon>
        <taxon>Enterobacterales</taxon>
        <taxon>Yersiniaceae</taxon>
        <taxon>Serratia</taxon>
    </lineage>
</organism>
<dbReference type="SUPFAM" id="SSF51735">
    <property type="entry name" value="NAD(P)-binding Rossmann-fold domains"/>
    <property type="match status" value="1"/>
</dbReference>
<dbReference type="InterPro" id="IPR015426">
    <property type="entry name" value="Acetylaldehyde_DH_C"/>
</dbReference>
<feature type="binding site" evidence="4">
    <location>
        <position position="265"/>
    </location>
    <ligand>
        <name>NAD(+)</name>
        <dbReference type="ChEBI" id="CHEBI:57540"/>
    </ligand>
</feature>
<sequence>MTLSVAVIGTGAIGMDLVNKIYRSSWLHCGLVAGRNKDSAGLAIATELGCPISAGGIDAILAAPKPFDVVFDATNAMSHVKHWELLRPLGTLLIDLTPSHLGKMIVPTVTGTEALTDRNVSLISCGGQASIPILHALSRHFQINDIEVVATVASNILGRATRVNIDEYVETTQIALSAFTGVANTKAILNISPATPPAMFRVTIFADIPGVTAEQITPVVTAAAAAVREFSAGYRLTALKVTEGRASISLEVTASSKVMPEYAGNLDLINSAAILVAEQYAHYRNKAEVANDYSH</sequence>
<evidence type="ECO:0000313" key="9">
    <source>
        <dbReference type="Proteomes" id="UP001558101"/>
    </source>
</evidence>
<dbReference type="UniPathway" id="UPA00714"/>
<evidence type="ECO:0000259" key="5">
    <source>
        <dbReference type="SMART" id="SM00859"/>
    </source>
</evidence>
<dbReference type="GO" id="GO:0051287">
    <property type="term" value="F:NAD binding"/>
    <property type="evidence" value="ECO:0007669"/>
    <property type="project" value="UniProtKB-UniRule"/>
</dbReference>
<evidence type="ECO:0000256" key="3">
    <source>
        <dbReference type="ARBA" id="ARBA00023027"/>
    </source>
</evidence>
<evidence type="ECO:0000256" key="4">
    <source>
        <dbReference type="HAMAP-Rule" id="MF_01657"/>
    </source>
</evidence>
<evidence type="ECO:0000313" key="6">
    <source>
        <dbReference type="EMBL" id="MEX3172761.1"/>
    </source>
</evidence>
<comment type="subunit">
    <text evidence="4">Interacts with MhpE.</text>
</comment>
<feature type="domain" description="Semialdehyde dehydrogenase NAD-binding" evidence="5">
    <location>
        <begin position="4"/>
        <end position="117"/>
    </location>
</feature>
<comment type="pathway">
    <text evidence="4">Aromatic compound metabolism; 3-phenylpropanoate degradation.</text>
</comment>
<protein>
    <recommendedName>
        <fullName evidence="4">Acetaldehyde dehydrogenase</fullName>
        <ecNumber evidence="4">1.2.1.10</ecNumber>
    </recommendedName>
    <alternativeName>
        <fullName evidence="4">Acetaldehyde dehydrogenase [acetylating]</fullName>
    </alternativeName>
</protein>
<comment type="function">
    <text evidence="4">Catalyzes the conversion of acetaldehyde to acetyl-CoA, using NAD(+) and coenzyme A. Is the final enzyme in the meta-cleavage pathway for the degradation of aromatic compounds.</text>
</comment>
<comment type="similarity">
    <text evidence="1 4">Belongs to the acetaldehyde dehydrogenase family.</text>
</comment>
<reference evidence="7 8" key="1">
    <citation type="submission" date="2018-06" db="EMBL/GenBank/DDBJ databases">
        <authorList>
            <consortium name="Pathogen Informatics"/>
            <person name="Doyle S."/>
        </authorList>
    </citation>
    <scope>NUCLEOTIDE SEQUENCE [LARGE SCALE GENOMIC DNA]</scope>
    <source>
        <strain evidence="7 8">NCTC11544</strain>
    </source>
</reference>
<evidence type="ECO:0000256" key="2">
    <source>
        <dbReference type="ARBA" id="ARBA00022797"/>
    </source>
</evidence>
<dbReference type="RefSeq" id="WP_012145748.1">
    <property type="nucleotide sequence ID" value="NZ_CAMIRW010000009.1"/>
</dbReference>
<keyword evidence="9" id="KW-1185">Reference proteome</keyword>
<comment type="catalytic activity">
    <reaction evidence="4">
        <text>acetaldehyde + NAD(+) + CoA = acetyl-CoA + NADH + H(+)</text>
        <dbReference type="Rhea" id="RHEA:23288"/>
        <dbReference type="ChEBI" id="CHEBI:15343"/>
        <dbReference type="ChEBI" id="CHEBI:15378"/>
        <dbReference type="ChEBI" id="CHEBI:57287"/>
        <dbReference type="ChEBI" id="CHEBI:57288"/>
        <dbReference type="ChEBI" id="CHEBI:57540"/>
        <dbReference type="ChEBI" id="CHEBI:57945"/>
        <dbReference type="EC" id="1.2.1.10"/>
    </reaction>
</comment>
<keyword evidence="4 7" id="KW-0560">Oxidoreductase</keyword>
<dbReference type="InterPro" id="IPR036291">
    <property type="entry name" value="NAD(P)-bd_dom_sf"/>
</dbReference>
<dbReference type="Proteomes" id="UP001558101">
    <property type="component" value="Unassembled WGS sequence"/>
</dbReference>
<dbReference type="AlphaFoldDB" id="A0A380ANJ1"/>
<proteinExistence type="inferred from homology"/>
<dbReference type="SMART" id="SM00859">
    <property type="entry name" value="Semialdhyde_dh"/>
    <property type="match status" value="1"/>
</dbReference>
<name>A0A380ANJ1_9GAMM</name>
<dbReference type="EMBL" id="UGYN01000002">
    <property type="protein sequence ID" value="SUI83668.1"/>
    <property type="molecule type" value="Genomic_DNA"/>
</dbReference>
<reference evidence="6 9" key="2">
    <citation type="submission" date="2024-07" db="EMBL/GenBank/DDBJ databases">
        <title>Genomes of novel Serratia strains from suburban soil.</title>
        <authorList>
            <person name="Markert E.X."/>
            <person name="Severe K."/>
            <person name="Severe L."/>
            <person name="Twing K.I."/>
            <person name="Ward L.M."/>
        </authorList>
    </citation>
    <scope>NUCLEOTIDE SEQUENCE [LARGE SCALE GENOMIC DNA]</scope>
    <source>
        <strain evidence="6 9">3C-UT</strain>
    </source>
</reference>
<dbReference type="SUPFAM" id="SSF55347">
    <property type="entry name" value="Glyceraldehyde-3-phosphate dehydrogenase-like, C-terminal domain"/>
    <property type="match status" value="1"/>
</dbReference>
<dbReference type="GO" id="GO:0008774">
    <property type="term" value="F:acetaldehyde dehydrogenase (acetylating) activity"/>
    <property type="evidence" value="ECO:0007669"/>
    <property type="project" value="UniProtKB-UniRule"/>
</dbReference>
<keyword evidence="3 4" id="KW-0520">NAD</keyword>
<dbReference type="NCBIfam" id="NF006157">
    <property type="entry name" value="PRK08300.1"/>
    <property type="match status" value="1"/>
</dbReference>
<evidence type="ECO:0000313" key="8">
    <source>
        <dbReference type="Proteomes" id="UP000255529"/>
    </source>
</evidence>
<accession>A0A380ANJ1</accession>
<keyword evidence="2 4" id="KW-0058">Aromatic hydrocarbons catabolism</keyword>
<feature type="active site" description="Acyl-thioester intermediate" evidence="4">
    <location>
        <position position="125"/>
    </location>
</feature>